<dbReference type="Gene3D" id="1.10.1740.10">
    <property type="match status" value="1"/>
</dbReference>
<dbReference type="Proteomes" id="UP001595851">
    <property type="component" value="Unassembled WGS sequence"/>
</dbReference>
<name>A0ABV8GI37_9ACTN</name>
<sequence length="430" mass="47346">MDDDRKHRFEAVYAQTYEHILGYAMRRCDSPEDAADVVAETFAIAWRRMEALPEGRSARLWLYGVARNVLANHRRGQARQRSRNVALDDDIADLYSRSPEGSLEMSAIARAFRELSDDDRELISLIAWEGLDHGEVAKVLGCSRNAVLGSLRRRCRVTAQRAATFGTPATSCLSTTCGRMSAIRSCWQRSSRRTSTPPKKLIRESSETILTQTFCVLVDPLDTSEMAVRALYGYTHVLVYSRRLARPIAAVVGDIFHHLQIYAAARDGDGHDRAFVFTQDGTPHALRISRSAPLAEALITNFFMKPGERFVPLAQQTGLIGELSRPSADGASRGRVGVDFGSIGLCHVAAGFSDAMIEFAKGFATWDLAPGHYILQAAGGVVLDLQGQPIPLDYGFDTLADITKAMERRQKFVAASTLPLADHILSAMTL</sequence>
<evidence type="ECO:0000256" key="4">
    <source>
        <dbReference type="ARBA" id="ARBA00023125"/>
    </source>
</evidence>
<organism evidence="8 9">
    <name type="scientific">Nonomuraea purpurea</name>
    <dbReference type="NCBI Taxonomy" id="1849276"/>
    <lineage>
        <taxon>Bacteria</taxon>
        <taxon>Bacillati</taxon>
        <taxon>Actinomycetota</taxon>
        <taxon>Actinomycetes</taxon>
        <taxon>Streptosporangiales</taxon>
        <taxon>Streptosporangiaceae</taxon>
        <taxon>Nonomuraea</taxon>
    </lineage>
</organism>
<dbReference type="Gene3D" id="1.10.10.10">
    <property type="entry name" value="Winged helix-like DNA-binding domain superfamily/Winged helix DNA-binding domain"/>
    <property type="match status" value="1"/>
</dbReference>
<dbReference type="NCBIfam" id="TIGR02937">
    <property type="entry name" value="sigma70-ECF"/>
    <property type="match status" value="1"/>
</dbReference>
<dbReference type="InterPro" id="IPR013324">
    <property type="entry name" value="RNA_pol_sigma_r3/r4-like"/>
</dbReference>
<evidence type="ECO:0000259" key="6">
    <source>
        <dbReference type="Pfam" id="PF04542"/>
    </source>
</evidence>
<dbReference type="PANTHER" id="PTHR43133">
    <property type="entry name" value="RNA POLYMERASE ECF-TYPE SIGMA FACTO"/>
    <property type="match status" value="1"/>
</dbReference>
<dbReference type="InterPro" id="IPR013325">
    <property type="entry name" value="RNA_pol_sigma_r2"/>
</dbReference>
<keyword evidence="2" id="KW-0805">Transcription regulation</keyword>
<evidence type="ECO:0000256" key="1">
    <source>
        <dbReference type="ARBA" id="ARBA00010641"/>
    </source>
</evidence>
<dbReference type="SUPFAM" id="SSF56655">
    <property type="entry name" value="Carbohydrate phosphatase"/>
    <property type="match status" value="1"/>
</dbReference>
<dbReference type="Gene3D" id="3.40.190.80">
    <property type="match status" value="1"/>
</dbReference>
<reference evidence="9" key="1">
    <citation type="journal article" date="2019" name="Int. J. Syst. Evol. Microbiol.">
        <title>The Global Catalogue of Microorganisms (GCM) 10K type strain sequencing project: providing services to taxonomists for standard genome sequencing and annotation.</title>
        <authorList>
            <consortium name="The Broad Institute Genomics Platform"/>
            <consortium name="The Broad Institute Genome Sequencing Center for Infectious Disease"/>
            <person name="Wu L."/>
            <person name="Ma J."/>
        </authorList>
    </citation>
    <scope>NUCLEOTIDE SEQUENCE [LARGE SCALE GENOMIC DNA]</scope>
    <source>
        <strain evidence="9">TBRC 1276</strain>
    </source>
</reference>
<dbReference type="InterPro" id="IPR013249">
    <property type="entry name" value="RNA_pol_sigma70_r4_t2"/>
</dbReference>
<protein>
    <submittedName>
        <fullName evidence="8">Inositol monophosphatase family protein</fullName>
    </submittedName>
</protein>
<accession>A0ABV8GI37</accession>
<dbReference type="InterPro" id="IPR036388">
    <property type="entry name" value="WH-like_DNA-bd_sf"/>
</dbReference>
<gene>
    <name evidence="8" type="ORF">ACFOY2_40570</name>
</gene>
<proteinExistence type="inferred from homology"/>
<feature type="domain" description="RNA polymerase sigma-70 region 2" evidence="6">
    <location>
        <begin position="13"/>
        <end position="79"/>
    </location>
</feature>
<evidence type="ECO:0000259" key="7">
    <source>
        <dbReference type="Pfam" id="PF08281"/>
    </source>
</evidence>
<dbReference type="SUPFAM" id="SSF88946">
    <property type="entry name" value="Sigma2 domain of RNA polymerase sigma factors"/>
    <property type="match status" value="1"/>
</dbReference>
<keyword evidence="3" id="KW-0731">Sigma factor</keyword>
<dbReference type="InterPro" id="IPR000760">
    <property type="entry name" value="Inositol_monophosphatase-like"/>
</dbReference>
<dbReference type="Pfam" id="PF04542">
    <property type="entry name" value="Sigma70_r2"/>
    <property type="match status" value="1"/>
</dbReference>
<dbReference type="InterPro" id="IPR039425">
    <property type="entry name" value="RNA_pol_sigma-70-like"/>
</dbReference>
<keyword evidence="5" id="KW-0804">Transcription</keyword>
<feature type="domain" description="RNA polymerase sigma factor 70 region 4 type 2" evidence="7">
    <location>
        <begin position="107"/>
        <end position="147"/>
    </location>
</feature>
<keyword evidence="4" id="KW-0238">DNA-binding</keyword>
<dbReference type="InterPro" id="IPR014284">
    <property type="entry name" value="RNA_pol_sigma-70_dom"/>
</dbReference>
<dbReference type="SUPFAM" id="SSF88659">
    <property type="entry name" value="Sigma3 and sigma4 domains of RNA polymerase sigma factors"/>
    <property type="match status" value="1"/>
</dbReference>
<comment type="similarity">
    <text evidence="1">Belongs to the sigma-70 factor family. ECF subfamily.</text>
</comment>
<comment type="caution">
    <text evidence="8">The sequence shown here is derived from an EMBL/GenBank/DDBJ whole genome shotgun (WGS) entry which is preliminary data.</text>
</comment>
<dbReference type="InterPro" id="IPR007627">
    <property type="entry name" value="RNA_pol_sigma70_r2"/>
</dbReference>
<dbReference type="Pfam" id="PF00459">
    <property type="entry name" value="Inositol_P"/>
    <property type="match status" value="1"/>
</dbReference>
<dbReference type="PANTHER" id="PTHR43133:SF8">
    <property type="entry name" value="RNA POLYMERASE SIGMA FACTOR HI_1459-RELATED"/>
    <property type="match status" value="1"/>
</dbReference>
<evidence type="ECO:0000313" key="8">
    <source>
        <dbReference type="EMBL" id="MFC4013580.1"/>
    </source>
</evidence>
<dbReference type="PRINTS" id="PR00377">
    <property type="entry name" value="IMPHPHTASES"/>
</dbReference>
<dbReference type="RefSeq" id="WP_379533435.1">
    <property type="nucleotide sequence ID" value="NZ_JBHSBI010000028.1"/>
</dbReference>
<dbReference type="EMBL" id="JBHSBI010000028">
    <property type="protein sequence ID" value="MFC4013580.1"/>
    <property type="molecule type" value="Genomic_DNA"/>
</dbReference>
<dbReference type="Pfam" id="PF08281">
    <property type="entry name" value="Sigma70_r4_2"/>
    <property type="match status" value="1"/>
</dbReference>
<evidence type="ECO:0000256" key="3">
    <source>
        <dbReference type="ARBA" id="ARBA00023082"/>
    </source>
</evidence>
<keyword evidence="9" id="KW-1185">Reference proteome</keyword>
<evidence type="ECO:0000256" key="5">
    <source>
        <dbReference type="ARBA" id="ARBA00023163"/>
    </source>
</evidence>
<evidence type="ECO:0000313" key="9">
    <source>
        <dbReference type="Proteomes" id="UP001595851"/>
    </source>
</evidence>
<evidence type="ECO:0000256" key="2">
    <source>
        <dbReference type="ARBA" id="ARBA00023015"/>
    </source>
</evidence>